<reference evidence="2" key="1">
    <citation type="submission" date="2016-10" db="EMBL/GenBank/DDBJ databases">
        <title>Frankia sp. NRRL B-16386 Genome sequencing.</title>
        <authorList>
            <person name="Ghodhbane-Gtari F."/>
            <person name="Swanson E."/>
            <person name="Gueddou A."/>
            <person name="Hezbri K."/>
            <person name="Ktari K."/>
            <person name="Nouioui I."/>
            <person name="Morris K."/>
            <person name="Simpson S."/>
            <person name="Abebe-Akele F."/>
            <person name="Thomas K."/>
            <person name="Gtari M."/>
            <person name="Tisa L.S."/>
        </authorList>
    </citation>
    <scope>NUCLEOTIDE SEQUENCE [LARGE SCALE GENOMIC DNA]</scope>
    <source>
        <strain evidence="2">NRRL B-16386</strain>
    </source>
</reference>
<sequence>MAMFVLCHRHGPAECRFVFASWHGFDSPLRHGRALASCGLGDDEHQMFWTVEAADAEAALALVPRYVASRTEAVPVTEFPVP</sequence>
<gene>
    <name evidence="1" type="ORF">BL253_33585</name>
</gene>
<organism evidence="1 2">
    <name type="scientific">Pseudofrankia asymbiotica</name>
    <dbReference type="NCBI Taxonomy" id="1834516"/>
    <lineage>
        <taxon>Bacteria</taxon>
        <taxon>Bacillati</taxon>
        <taxon>Actinomycetota</taxon>
        <taxon>Actinomycetes</taxon>
        <taxon>Frankiales</taxon>
        <taxon>Frankiaceae</taxon>
        <taxon>Pseudofrankia</taxon>
    </lineage>
</organism>
<dbReference type="AlphaFoldDB" id="A0A1V2I0V5"/>
<dbReference type="Proteomes" id="UP000188929">
    <property type="component" value="Unassembled WGS sequence"/>
</dbReference>
<evidence type="ECO:0008006" key="3">
    <source>
        <dbReference type="Google" id="ProtNLM"/>
    </source>
</evidence>
<dbReference type="EMBL" id="MOMC01000090">
    <property type="protein sequence ID" value="ONH23193.1"/>
    <property type="molecule type" value="Genomic_DNA"/>
</dbReference>
<dbReference type="OrthoDB" id="3214567at2"/>
<evidence type="ECO:0000313" key="1">
    <source>
        <dbReference type="EMBL" id="ONH23193.1"/>
    </source>
</evidence>
<keyword evidence="2" id="KW-1185">Reference proteome</keyword>
<proteinExistence type="predicted"/>
<name>A0A1V2I0V5_9ACTN</name>
<comment type="caution">
    <text evidence="1">The sequence shown here is derived from an EMBL/GenBank/DDBJ whole genome shotgun (WGS) entry which is preliminary data.</text>
</comment>
<accession>A0A1V2I0V5</accession>
<evidence type="ECO:0000313" key="2">
    <source>
        <dbReference type="Proteomes" id="UP000188929"/>
    </source>
</evidence>
<protein>
    <recommendedName>
        <fullName evidence="3">DUF3303 domain-containing protein</fullName>
    </recommendedName>
</protein>